<accession>A0A3P4B0D6</accession>
<dbReference type="AlphaFoldDB" id="A0A3P4B0D6"/>
<dbReference type="CDD" id="cd02231">
    <property type="entry name" value="cupin_BLL6423-like"/>
    <property type="match status" value="1"/>
</dbReference>
<evidence type="ECO:0000259" key="1">
    <source>
        <dbReference type="Pfam" id="PF07883"/>
    </source>
</evidence>
<reference evidence="2 3" key="1">
    <citation type="submission" date="2018-10" db="EMBL/GenBank/DDBJ databases">
        <authorList>
            <person name="Criscuolo A."/>
        </authorList>
    </citation>
    <scope>NUCLEOTIDE SEQUENCE [LARGE SCALE GENOMIC DNA]</scope>
    <source>
        <strain evidence="2">DnA1</strain>
    </source>
</reference>
<dbReference type="Gene3D" id="2.60.120.10">
    <property type="entry name" value="Jelly Rolls"/>
    <property type="match status" value="1"/>
</dbReference>
<sequence length="196" mass="21210">MSAKPGDPGYVRRVVTGHDERGRAVVISDGPAPFVHTSDLRPGYASTDIWRTDAMPVPIPAVAQEPTMGPRRQLPAKRGSVIRINTLVPETDASRSFSGEQVARLFEGMGNAEGSTFGQTGRHPMMHRTETVDYAIVLAGEITMLLDDGEVTLHAGDVLVQCGTNHAWSNRGKEPARIAFVLLDGEYEEDLGSMPD</sequence>
<dbReference type="RefSeq" id="WP_124079286.1">
    <property type="nucleotide sequence ID" value="NZ_UWPJ01000016.1"/>
</dbReference>
<protein>
    <submittedName>
        <fullName evidence="2">Cupin domain protein</fullName>
    </submittedName>
</protein>
<feature type="domain" description="Cupin type-2" evidence="1">
    <location>
        <begin position="124"/>
        <end position="181"/>
    </location>
</feature>
<dbReference type="InterPro" id="IPR047142">
    <property type="entry name" value="OryJ/VirC-like"/>
</dbReference>
<dbReference type="OrthoDB" id="713485at2"/>
<dbReference type="InterPro" id="IPR014710">
    <property type="entry name" value="RmlC-like_jellyroll"/>
</dbReference>
<dbReference type="Proteomes" id="UP000277294">
    <property type="component" value="Unassembled WGS sequence"/>
</dbReference>
<dbReference type="InterPro" id="IPR011051">
    <property type="entry name" value="RmlC_Cupin_sf"/>
</dbReference>
<dbReference type="PANTHER" id="PTHR36156">
    <property type="entry name" value="SLR2101 PROTEIN"/>
    <property type="match status" value="1"/>
</dbReference>
<gene>
    <name evidence="2" type="ORF">PIGHUM_01828</name>
</gene>
<organism evidence="2 3">
    <name type="scientific">Pigmentiphaga humi</name>
    <dbReference type="NCBI Taxonomy" id="2478468"/>
    <lineage>
        <taxon>Bacteria</taxon>
        <taxon>Pseudomonadati</taxon>
        <taxon>Pseudomonadota</taxon>
        <taxon>Betaproteobacteria</taxon>
        <taxon>Burkholderiales</taxon>
        <taxon>Alcaligenaceae</taxon>
        <taxon>Pigmentiphaga</taxon>
    </lineage>
</organism>
<evidence type="ECO:0000313" key="2">
    <source>
        <dbReference type="EMBL" id="VCU69763.1"/>
    </source>
</evidence>
<dbReference type="PANTHER" id="PTHR36156:SF2">
    <property type="entry name" value="CUPIN TYPE-2 DOMAIN-CONTAINING PROTEIN"/>
    <property type="match status" value="1"/>
</dbReference>
<dbReference type="Pfam" id="PF07883">
    <property type="entry name" value="Cupin_2"/>
    <property type="match status" value="1"/>
</dbReference>
<proteinExistence type="predicted"/>
<dbReference type="SUPFAM" id="SSF51182">
    <property type="entry name" value="RmlC-like cupins"/>
    <property type="match status" value="1"/>
</dbReference>
<name>A0A3P4B0D6_9BURK</name>
<dbReference type="EMBL" id="UWPJ01000016">
    <property type="protein sequence ID" value="VCU69763.1"/>
    <property type="molecule type" value="Genomic_DNA"/>
</dbReference>
<dbReference type="Gene3D" id="2.20.70.150">
    <property type="match status" value="1"/>
</dbReference>
<keyword evidence="3" id="KW-1185">Reference proteome</keyword>
<evidence type="ECO:0000313" key="3">
    <source>
        <dbReference type="Proteomes" id="UP000277294"/>
    </source>
</evidence>
<dbReference type="InterPro" id="IPR013096">
    <property type="entry name" value="Cupin_2"/>
</dbReference>